<dbReference type="KEGG" id="dzi:111285387"/>
<dbReference type="Pfam" id="PF03055">
    <property type="entry name" value="RPE65"/>
    <property type="match status" value="1"/>
</dbReference>
<name>A0A6P5XQS1_DURZI</name>
<keyword evidence="4" id="KW-0560">Oxidoreductase</keyword>
<dbReference type="GeneID" id="111285387"/>
<dbReference type="PANTHER" id="PTHR10543">
    <property type="entry name" value="BETA-CAROTENE DIOXYGENASE"/>
    <property type="match status" value="1"/>
</dbReference>
<accession>A0A6P5XQS1</accession>
<evidence type="ECO:0000256" key="6">
    <source>
        <dbReference type="PIRSR" id="PIRSR604294-1"/>
    </source>
</evidence>
<evidence type="ECO:0000256" key="3">
    <source>
        <dbReference type="ARBA" id="ARBA00022964"/>
    </source>
</evidence>
<dbReference type="GO" id="GO:0016121">
    <property type="term" value="P:carotene catabolic process"/>
    <property type="evidence" value="ECO:0007669"/>
    <property type="project" value="TreeGrafter"/>
</dbReference>
<dbReference type="AlphaFoldDB" id="A0A6P5XQS1"/>
<protein>
    <submittedName>
        <fullName evidence="8">Carotenoid cleavage dioxygenase 8 homolog B, chloroplastic</fullName>
    </submittedName>
</protein>
<evidence type="ECO:0000256" key="1">
    <source>
        <dbReference type="ARBA" id="ARBA00006787"/>
    </source>
</evidence>
<proteinExistence type="inferred from homology"/>
<evidence type="ECO:0000313" key="7">
    <source>
        <dbReference type="Proteomes" id="UP000515121"/>
    </source>
</evidence>
<feature type="binding site" evidence="6">
    <location>
        <position position="363"/>
    </location>
    <ligand>
        <name>Fe cation</name>
        <dbReference type="ChEBI" id="CHEBI:24875"/>
        <note>catalytic</note>
    </ligand>
</feature>
<comment type="similarity">
    <text evidence="1">Belongs to the carotenoid oxygenase family.</text>
</comment>
<dbReference type="InterPro" id="IPR004294">
    <property type="entry name" value="Carotenoid_Oase"/>
</dbReference>
<reference evidence="8" key="1">
    <citation type="submission" date="2025-08" db="UniProtKB">
        <authorList>
            <consortium name="RefSeq"/>
        </authorList>
    </citation>
    <scope>IDENTIFICATION</scope>
    <source>
        <tissue evidence="8">Fruit stalk</tissue>
    </source>
</reference>
<feature type="binding site" evidence="6">
    <location>
        <position position="553"/>
    </location>
    <ligand>
        <name>Fe cation</name>
        <dbReference type="ChEBI" id="CHEBI:24875"/>
        <note>catalytic</note>
    </ligand>
</feature>
<feature type="binding site" evidence="6">
    <location>
        <position position="246"/>
    </location>
    <ligand>
        <name>Fe cation</name>
        <dbReference type="ChEBI" id="CHEBI:24875"/>
        <note>catalytic</note>
    </ligand>
</feature>
<feature type="binding site" evidence="6">
    <location>
        <position position="296"/>
    </location>
    <ligand>
        <name>Fe cation</name>
        <dbReference type="ChEBI" id="CHEBI:24875"/>
        <note>catalytic</note>
    </ligand>
</feature>
<evidence type="ECO:0000256" key="5">
    <source>
        <dbReference type="ARBA" id="ARBA00023004"/>
    </source>
</evidence>
<dbReference type="GO" id="GO:0009507">
    <property type="term" value="C:chloroplast"/>
    <property type="evidence" value="ECO:0007669"/>
    <property type="project" value="TreeGrafter"/>
</dbReference>
<organism evidence="7 8">
    <name type="scientific">Durio zibethinus</name>
    <name type="common">Durian</name>
    <dbReference type="NCBI Taxonomy" id="66656"/>
    <lineage>
        <taxon>Eukaryota</taxon>
        <taxon>Viridiplantae</taxon>
        <taxon>Streptophyta</taxon>
        <taxon>Embryophyta</taxon>
        <taxon>Tracheophyta</taxon>
        <taxon>Spermatophyta</taxon>
        <taxon>Magnoliopsida</taxon>
        <taxon>eudicotyledons</taxon>
        <taxon>Gunneridae</taxon>
        <taxon>Pentapetalae</taxon>
        <taxon>rosids</taxon>
        <taxon>malvids</taxon>
        <taxon>Malvales</taxon>
        <taxon>Malvaceae</taxon>
        <taxon>Helicteroideae</taxon>
        <taxon>Durio</taxon>
    </lineage>
</organism>
<comment type="cofactor">
    <cofactor evidence="6">
        <name>Fe(2+)</name>
        <dbReference type="ChEBI" id="CHEBI:29033"/>
    </cofactor>
    <text evidence="6">Binds 1 Fe(2+) ion per subunit.</text>
</comment>
<sequence length="563" mass="62749">MDSLSFTGVCRSHVSPSPMLDFDQSNHRKDGFFLRNKSSFATKVDGRRLTITHVASPLRPVTVPSLENQIVYPDRNHVAWTSVRQERWEGELVVQGEIPLWLKGTYLRNGPGLWHIEDYNFRHLFDGYATLVKLQFENGRLIAGHRQIESEAYKAAMKNKKICFREFSEVPKHENFMAYVGDLAKLFSGASLTDNANTGVVKLGDGRVVCLTETQKGSLVIDPSSLETVGKFEYSDSLGGLIHSAHPIVTDAEFLTLLPDLVNPGYMVVRMEPGTNERKVIGKVSCRGGPAPGWVHSFPVTEHYVVVPEMPLRYCAQNLLRAEPTPLYKFGWHPESKAFVHVMCKASGKIVASVEVPLFVTFHFINAYEEEDEDGRVTAIVADCCEHNADTTILDKLRLQNLRSFNGEDVLPDARVGRFTIPLDGSLYGKLEAALDPDEHGRGMDMCSINPAYLGKKYRYAYACGAERPCHFPNTLTKLDFVNKKAKNWHDEGAVPSEPFFVARPGATEEDDGIVISLVSEKNGGGYALLLDGSTFEEIARAKLPYGLPYGLHGCWVPKKSHQ</sequence>
<evidence type="ECO:0000256" key="2">
    <source>
        <dbReference type="ARBA" id="ARBA00022723"/>
    </source>
</evidence>
<dbReference type="OrthoDB" id="407010at2759"/>
<dbReference type="GO" id="GO:0010436">
    <property type="term" value="F:carotenoid dioxygenase activity"/>
    <property type="evidence" value="ECO:0007669"/>
    <property type="project" value="TreeGrafter"/>
</dbReference>
<dbReference type="RefSeq" id="XP_022730548.1">
    <property type="nucleotide sequence ID" value="XM_022874813.1"/>
</dbReference>
<keyword evidence="3 8" id="KW-0223">Dioxygenase</keyword>
<dbReference type="GO" id="GO:0046872">
    <property type="term" value="F:metal ion binding"/>
    <property type="evidence" value="ECO:0007669"/>
    <property type="project" value="UniProtKB-KW"/>
</dbReference>
<keyword evidence="5 6" id="KW-0408">Iron</keyword>
<dbReference type="PANTHER" id="PTHR10543:SF24">
    <property type="entry name" value="CAROTENOID ISOMEROOXYGENASE"/>
    <property type="match status" value="1"/>
</dbReference>
<evidence type="ECO:0000313" key="8">
    <source>
        <dbReference type="RefSeq" id="XP_022730548.1"/>
    </source>
</evidence>
<evidence type="ECO:0000256" key="4">
    <source>
        <dbReference type="ARBA" id="ARBA00023002"/>
    </source>
</evidence>
<keyword evidence="7" id="KW-1185">Reference proteome</keyword>
<gene>
    <name evidence="8" type="primary">LOC111285387</name>
</gene>
<dbReference type="Proteomes" id="UP000515121">
    <property type="component" value="Unplaced"/>
</dbReference>
<keyword evidence="2 6" id="KW-0479">Metal-binding</keyword>